<feature type="compositionally biased region" description="Polar residues" evidence="6">
    <location>
        <begin position="252"/>
        <end position="274"/>
    </location>
</feature>
<keyword evidence="2 4" id="KW-0863">Zinc-finger</keyword>
<dbReference type="GO" id="GO:0008270">
    <property type="term" value="F:zinc ion binding"/>
    <property type="evidence" value="ECO:0007669"/>
    <property type="project" value="UniProtKB-KW"/>
</dbReference>
<comment type="function">
    <text evidence="5">GTPase-activating protein for the ADP ribosylation factor family.</text>
</comment>
<dbReference type="Pfam" id="PF01412">
    <property type="entry name" value="ArfGap"/>
    <property type="match status" value="1"/>
</dbReference>
<evidence type="ECO:0000256" key="6">
    <source>
        <dbReference type="SAM" id="MobiDB-lite"/>
    </source>
</evidence>
<accession>A0A1L0BLW1</accession>
<keyword evidence="5" id="KW-0963">Cytoplasm</keyword>
<keyword evidence="3 5" id="KW-0862">Zinc</keyword>
<dbReference type="Proteomes" id="UP000182334">
    <property type="component" value="Chromosome III"/>
</dbReference>
<evidence type="ECO:0000313" key="10">
    <source>
        <dbReference type="Proteomes" id="UP000182334"/>
    </source>
</evidence>
<dbReference type="PRINTS" id="PR00405">
    <property type="entry name" value="REVINTRACTNG"/>
</dbReference>
<evidence type="ECO:0000256" key="1">
    <source>
        <dbReference type="ARBA" id="ARBA00022723"/>
    </source>
</evidence>
<evidence type="ECO:0000256" key="4">
    <source>
        <dbReference type="PROSITE-ProRule" id="PRU00288"/>
    </source>
</evidence>
<dbReference type="CDD" id="cd08204">
    <property type="entry name" value="ArfGap"/>
    <property type="match status" value="1"/>
</dbReference>
<keyword evidence="5" id="KW-0343">GTPase activation</keyword>
<dbReference type="GO" id="GO:0005737">
    <property type="term" value="C:cytoplasm"/>
    <property type="evidence" value="ECO:0007669"/>
    <property type="project" value="UniProtKB-SubCell"/>
</dbReference>
<dbReference type="Gene3D" id="1.10.220.150">
    <property type="entry name" value="Arf GTPase activating protein"/>
    <property type="match status" value="1"/>
</dbReference>
<dbReference type="InterPro" id="IPR015940">
    <property type="entry name" value="UBA"/>
</dbReference>
<keyword evidence="5" id="KW-0040">ANK repeat</keyword>
<feature type="compositionally biased region" description="Low complexity" evidence="6">
    <location>
        <begin position="275"/>
        <end position="289"/>
    </location>
</feature>
<proteinExistence type="predicted"/>
<dbReference type="InterPro" id="IPR037278">
    <property type="entry name" value="ARFGAP/RecO"/>
</dbReference>
<feature type="domain" description="Arf-GAP" evidence="8">
    <location>
        <begin position="11"/>
        <end position="137"/>
    </location>
</feature>
<evidence type="ECO:0000259" key="8">
    <source>
        <dbReference type="PROSITE" id="PS50115"/>
    </source>
</evidence>
<organism evidence="9 10">
    <name type="scientific">Sungouiella intermedia</name>
    <dbReference type="NCBI Taxonomy" id="45354"/>
    <lineage>
        <taxon>Eukaryota</taxon>
        <taxon>Fungi</taxon>
        <taxon>Dikarya</taxon>
        <taxon>Ascomycota</taxon>
        <taxon>Saccharomycotina</taxon>
        <taxon>Pichiomycetes</taxon>
        <taxon>Metschnikowiaceae</taxon>
        <taxon>Sungouiella</taxon>
    </lineage>
</organism>
<dbReference type="OrthoDB" id="10266696at2759"/>
<dbReference type="SUPFAM" id="SSF57863">
    <property type="entry name" value="ArfGap/RecO-like zinc finger"/>
    <property type="match status" value="1"/>
</dbReference>
<keyword evidence="1 5" id="KW-0479">Metal-binding</keyword>
<dbReference type="STRING" id="45354.A0A1L0BLW1"/>
<dbReference type="GO" id="GO:0005096">
    <property type="term" value="F:GTPase activator activity"/>
    <property type="evidence" value="ECO:0007669"/>
    <property type="project" value="UniProtKB-KW"/>
</dbReference>
<dbReference type="PROSITE" id="PS50030">
    <property type="entry name" value="UBA"/>
    <property type="match status" value="1"/>
</dbReference>
<gene>
    <name evidence="9" type="ORF">SAMEA4029010_CIC11G00000003411</name>
</gene>
<reference evidence="9 10" key="1">
    <citation type="submission" date="2016-10" db="EMBL/GenBank/DDBJ databases">
        <authorList>
            <person name="de Groot N.N."/>
        </authorList>
    </citation>
    <scope>NUCLEOTIDE SEQUENCE [LARGE SCALE GENOMIC DNA]</scope>
    <source>
        <strain evidence="9 10">CBS 141442</strain>
    </source>
</reference>
<evidence type="ECO:0000259" key="7">
    <source>
        <dbReference type="PROSITE" id="PS50030"/>
    </source>
</evidence>
<keyword evidence="5" id="KW-0677">Repeat</keyword>
<protein>
    <recommendedName>
        <fullName evidence="5">ADP-ribosylation factor GTPase-activating protein</fullName>
    </recommendedName>
</protein>
<feature type="domain" description="UBA" evidence="7">
    <location>
        <begin position="186"/>
        <end position="231"/>
    </location>
</feature>
<dbReference type="SMART" id="SM00105">
    <property type="entry name" value="ArfGap"/>
    <property type="match status" value="1"/>
</dbReference>
<evidence type="ECO:0000256" key="3">
    <source>
        <dbReference type="ARBA" id="ARBA00022833"/>
    </source>
</evidence>
<dbReference type="InterPro" id="IPR038508">
    <property type="entry name" value="ArfGAP_dom_sf"/>
</dbReference>
<comment type="subcellular location">
    <subcellularLocation>
        <location evidence="5">Cytoplasm</location>
    </subcellularLocation>
</comment>
<dbReference type="InterPro" id="IPR001164">
    <property type="entry name" value="ArfGAP_dom"/>
</dbReference>
<dbReference type="EMBL" id="LT635758">
    <property type="protein sequence ID" value="SGZ52227.1"/>
    <property type="molecule type" value="Genomic_DNA"/>
</dbReference>
<evidence type="ECO:0000256" key="2">
    <source>
        <dbReference type="ARBA" id="ARBA00022771"/>
    </source>
</evidence>
<keyword evidence="10" id="KW-1185">Reference proteome</keyword>
<dbReference type="PANTHER" id="PTHR23180">
    <property type="entry name" value="CENTAURIN/ARF"/>
    <property type="match status" value="1"/>
</dbReference>
<sequence>MSRRYNKQAEKQLIDIVNSRSNVNKCGECGSDYPTWASWNLGILLCGRCANIHKKVLQTNGPRGGPISKVKSLTLESWSDDQIDLLRRIGNKKAKQRWNPKKVPFPHDYDDNDAPVEQWMRDKYILQKFRYDLGEIDDADDKFSRYSNDSGALTPAGRSRLSTLTGGRLRSNTGQIPRLLHRKLTQFEQTQFSSQLDKILGFGYTDRDAVLESLILSRGDILFALDILDHDSKVNPTLAELPPDLPKRPSTAGVSTASNSGAPQVTATTSSEWWNSQTGSQSSSQNQTGVQLNGQPQIYQYTDPITGQVSYIDSNGQQYLDPNNPQHQQMLMQQTNPQLIAQQTNKQNILSLYNQPDNFTTNVAVSTSQMQQQQQQPMQMQQPMQQIQQPLQQQLQPAQTGFQYAQGQVYMQPGQNGMYGQQTQYGQPQQQYWR</sequence>
<dbReference type="PROSITE" id="PS50115">
    <property type="entry name" value="ARFGAP"/>
    <property type="match status" value="1"/>
</dbReference>
<name>A0A1L0BLW1_9ASCO</name>
<dbReference type="InterPro" id="IPR045258">
    <property type="entry name" value="ACAP1/2/3-like"/>
</dbReference>
<feature type="region of interest" description="Disordered" evidence="6">
    <location>
        <begin position="239"/>
        <end position="290"/>
    </location>
</feature>
<evidence type="ECO:0000256" key="5">
    <source>
        <dbReference type="RuleBase" id="RU369028"/>
    </source>
</evidence>
<dbReference type="AlphaFoldDB" id="A0A1L0BLW1"/>
<dbReference type="PANTHER" id="PTHR23180:SF160">
    <property type="entry name" value="ADP-RIBOSYLATION FACTOR GTPASE-ACTIVATING PROTEIN EFFECTOR PROTEIN 1"/>
    <property type="match status" value="1"/>
</dbReference>
<evidence type="ECO:0000313" key="9">
    <source>
        <dbReference type="EMBL" id="SGZ52227.1"/>
    </source>
</evidence>